<dbReference type="PANTHER" id="PTHR34861:SF10">
    <property type="entry name" value="CYCLASE"/>
    <property type="match status" value="1"/>
</dbReference>
<dbReference type="RefSeq" id="WP_147102247.1">
    <property type="nucleotide sequence ID" value="NZ_BJVJ01000003.1"/>
</dbReference>
<dbReference type="GO" id="GO:0004061">
    <property type="term" value="F:arylformamidase activity"/>
    <property type="evidence" value="ECO:0007669"/>
    <property type="project" value="InterPro"/>
</dbReference>
<evidence type="ECO:0000313" key="2">
    <source>
        <dbReference type="Proteomes" id="UP000321685"/>
    </source>
</evidence>
<dbReference type="InterPro" id="IPR037175">
    <property type="entry name" value="KFase_sf"/>
</dbReference>
<dbReference type="OrthoDB" id="7067800at2"/>
<dbReference type="SUPFAM" id="SSF102198">
    <property type="entry name" value="Putative cyclase"/>
    <property type="match status" value="1"/>
</dbReference>
<comment type="caution">
    <text evidence="1">The sequence shown here is derived from an EMBL/GenBank/DDBJ whole genome shotgun (WGS) entry which is preliminary data.</text>
</comment>
<dbReference type="EMBL" id="BJVJ01000003">
    <property type="protein sequence ID" value="GEL21502.1"/>
    <property type="molecule type" value="Genomic_DNA"/>
</dbReference>
<dbReference type="PANTHER" id="PTHR34861">
    <property type="match status" value="1"/>
</dbReference>
<evidence type="ECO:0000313" key="1">
    <source>
        <dbReference type="EMBL" id="GEL21502.1"/>
    </source>
</evidence>
<dbReference type="AlphaFoldDB" id="A0A511D9M5"/>
<sequence length="299" mass="31476">MTATRPAAAGPAADVPDAVRARAAGLVRTGRSFSLAATRFPGMPLFPGHPQFQVLSYRTPQGLRQAEENLWAPNPNEIGLGCMTEVVSGTVHSGAHVDALAHITVGEEGRWYDGANAREHLGDFGPTVGDASSMPPMFTRGVLLDLAGHRGVDCLPAGAVVDAAEVEDICAAQGVTIGQWDVVLFRTGYMGLWPDRARMAEHLTPGPDVSVARMLTERGVIAAGSDTETFEVQPAPDPGSPANPQPVHVHLLVDNGVYIMESLDLEELAAAKVYEFLFVALPLKIAGATGSMVDPLAVV</sequence>
<dbReference type="GO" id="GO:0019441">
    <property type="term" value="P:L-tryptophan catabolic process to kynurenine"/>
    <property type="evidence" value="ECO:0007669"/>
    <property type="project" value="InterPro"/>
</dbReference>
<dbReference type="Proteomes" id="UP000321685">
    <property type="component" value="Unassembled WGS sequence"/>
</dbReference>
<dbReference type="Gene3D" id="3.50.30.50">
    <property type="entry name" value="Putative cyclase"/>
    <property type="match status" value="1"/>
</dbReference>
<keyword evidence="2" id="KW-1185">Reference proteome</keyword>
<protein>
    <submittedName>
        <fullName evidence="1">Polyketide cyclase</fullName>
    </submittedName>
</protein>
<proteinExistence type="predicted"/>
<name>A0A511D9M5_9PSEU</name>
<gene>
    <name evidence="1" type="ORF">PSU4_04560</name>
</gene>
<organism evidence="1 2">
    <name type="scientific">Pseudonocardia sulfidoxydans NBRC 16205</name>
    <dbReference type="NCBI Taxonomy" id="1223511"/>
    <lineage>
        <taxon>Bacteria</taxon>
        <taxon>Bacillati</taxon>
        <taxon>Actinomycetota</taxon>
        <taxon>Actinomycetes</taxon>
        <taxon>Pseudonocardiales</taxon>
        <taxon>Pseudonocardiaceae</taxon>
        <taxon>Pseudonocardia</taxon>
    </lineage>
</organism>
<accession>A0A511D9M5</accession>
<dbReference type="Pfam" id="PF04199">
    <property type="entry name" value="Cyclase"/>
    <property type="match status" value="1"/>
</dbReference>
<reference evidence="1 2" key="1">
    <citation type="submission" date="2019-07" db="EMBL/GenBank/DDBJ databases">
        <title>Whole genome shotgun sequence of Pseudonocardia sulfidoxydans NBRC 16205.</title>
        <authorList>
            <person name="Hosoyama A."/>
            <person name="Uohara A."/>
            <person name="Ohji S."/>
            <person name="Ichikawa N."/>
        </authorList>
    </citation>
    <scope>NUCLEOTIDE SEQUENCE [LARGE SCALE GENOMIC DNA]</scope>
    <source>
        <strain evidence="1 2">NBRC 16205</strain>
    </source>
</reference>
<dbReference type="InterPro" id="IPR007325">
    <property type="entry name" value="KFase/CYL"/>
</dbReference>